<proteinExistence type="predicted"/>
<dbReference type="EMBL" id="SCEB01003504">
    <property type="protein sequence ID" value="RXM94321.1"/>
    <property type="molecule type" value="Genomic_DNA"/>
</dbReference>
<evidence type="ECO:0000313" key="1">
    <source>
        <dbReference type="EMBL" id="RXM94321.1"/>
    </source>
</evidence>
<organism evidence="1 2">
    <name type="scientific">Acipenser ruthenus</name>
    <name type="common">Sterlet sturgeon</name>
    <dbReference type="NCBI Taxonomy" id="7906"/>
    <lineage>
        <taxon>Eukaryota</taxon>
        <taxon>Metazoa</taxon>
        <taxon>Chordata</taxon>
        <taxon>Craniata</taxon>
        <taxon>Vertebrata</taxon>
        <taxon>Euteleostomi</taxon>
        <taxon>Actinopterygii</taxon>
        <taxon>Chondrostei</taxon>
        <taxon>Acipenseriformes</taxon>
        <taxon>Acipenseridae</taxon>
        <taxon>Acipenser</taxon>
    </lineage>
</organism>
<accession>A0A444V1I4</accession>
<evidence type="ECO:0000313" key="2">
    <source>
        <dbReference type="Proteomes" id="UP000289886"/>
    </source>
</evidence>
<comment type="caution">
    <text evidence="1">The sequence shown here is derived from an EMBL/GenBank/DDBJ whole genome shotgun (WGS) entry which is preliminary data.</text>
</comment>
<name>A0A444V1I4_ACIRT</name>
<gene>
    <name evidence="1" type="ORF">EOD39_18113</name>
</gene>
<protein>
    <submittedName>
        <fullName evidence="1">Uncharacterized protein</fullName>
    </submittedName>
</protein>
<dbReference type="PANTHER" id="PTHR34415">
    <property type="entry name" value="INTEGRASE CATALYTIC DOMAIN-CONTAINING PROTEIN"/>
    <property type="match status" value="1"/>
</dbReference>
<keyword evidence="2" id="KW-1185">Reference proteome</keyword>
<dbReference type="Proteomes" id="UP000289886">
    <property type="component" value="Unassembled WGS sequence"/>
</dbReference>
<dbReference type="AlphaFoldDB" id="A0A444V1I4"/>
<reference evidence="1 2" key="1">
    <citation type="submission" date="2019-01" db="EMBL/GenBank/DDBJ databases">
        <title>Draft Genome and Complete Hox-Cluster Characterization of the Sterlet Sturgeon (Acipenser ruthenus).</title>
        <authorList>
            <person name="Wei Q."/>
        </authorList>
    </citation>
    <scope>NUCLEOTIDE SEQUENCE [LARGE SCALE GENOMIC DNA]</scope>
    <source>
        <strain evidence="1">WHYD16114868_AA</strain>
        <tissue evidence="1">Blood</tissue>
    </source>
</reference>
<dbReference type="PANTHER" id="PTHR34415:SF1">
    <property type="entry name" value="INTEGRASE CATALYTIC DOMAIN-CONTAINING PROTEIN"/>
    <property type="match status" value="1"/>
</dbReference>
<sequence length="140" mass="16114">MVSCLDDIAIVVQSSTVTGVNIAQKVGTKDGEVLVPQSDWRSFLKPFFRMMLGIKKYHHFRFDTAHHGMVFRKQYSDSKDEMFALLRDDTCQPPADRPQPIRPPGLDCKRKQYLYEKIPEYCTPATMDRTCPQPTDVNDD</sequence>